<dbReference type="InterPro" id="IPR015422">
    <property type="entry name" value="PyrdxlP-dep_Trfase_small"/>
</dbReference>
<comment type="pathway">
    <text evidence="6">Amino-acid biosynthesis; L-histidine biosynthesis; L-histidine from 5-phospho-alpha-D-ribose 1-diphosphate: step 7/9.</text>
</comment>
<keyword evidence="4 6" id="KW-0808">Transferase</keyword>
<name>A0ABR7G2K1_9FIRM</name>
<dbReference type="EMBL" id="JACOPD010000009">
    <property type="protein sequence ID" value="MBC5681668.1"/>
    <property type="molecule type" value="Genomic_DNA"/>
</dbReference>
<comment type="caution">
    <text evidence="8">The sequence shown here is derived from an EMBL/GenBank/DDBJ whole genome shotgun (WGS) entry which is preliminary data.</text>
</comment>
<comment type="cofactor">
    <cofactor evidence="1 6">
        <name>pyridoxal 5'-phosphate</name>
        <dbReference type="ChEBI" id="CHEBI:597326"/>
    </cofactor>
</comment>
<dbReference type="Gene3D" id="3.40.640.10">
    <property type="entry name" value="Type I PLP-dependent aspartate aminotransferase-like (Major domain)"/>
    <property type="match status" value="1"/>
</dbReference>
<reference evidence="8 9" key="1">
    <citation type="submission" date="2020-08" db="EMBL/GenBank/DDBJ databases">
        <title>Genome public.</title>
        <authorList>
            <person name="Liu C."/>
            <person name="Sun Q."/>
        </authorList>
    </citation>
    <scope>NUCLEOTIDE SEQUENCE [LARGE SCALE GENOMIC DNA]</scope>
    <source>
        <strain evidence="8 9">NSJ-43</strain>
    </source>
</reference>
<keyword evidence="5 6" id="KW-0663">Pyridoxal phosphate</keyword>
<organism evidence="8 9">
    <name type="scientific">Lachnospira hominis</name>
    <name type="common">ex Liu et al. 2021</name>
    <dbReference type="NCBI Taxonomy" id="2763051"/>
    <lineage>
        <taxon>Bacteria</taxon>
        <taxon>Bacillati</taxon>
        <taxon>Bacillota</taxon>
        <taxon>Clostridia</taxon>
        <taxon>Lachnospirales</taxon>
        <taxon>Lachnospiraceae</taxon>
        <taxon>Lachnospira</taxon>
    </lineage>
</organism>
<keyword evidence="6" id="KW-0368">Histidine biosynthesis</keyword>
<dbReference type="CDD" id="cd00609">
    <property type="entry name" value="AAT_like"/>
    <property type="match status" value="1"/>
</dbReference>
<dbReference type="PANTHER" id="PTHR43643">
    <property type="entry name" value="HISTIDINOL-PHOSPHATE AMINOTRANSFERASE 2"/>
    <property type="match status" value="1"/>
</dbReference>
<dbReference type="GO" id="GO:0004400">
    <property type="term" value="F:histidinol-phosphate transaminase activity"/>
    <property type="evidence" value="ECO:0007669"/>
    <property type="project" value="UniProtKB-EC"/>
</dbReference>
<dbReference type="Proteomes" id="UP000628463">
    <property type="component" value="Unassembled WGS sequence"/>
</dbReference>
<keyword evidence="3 6" id="KW-0032">Aminotransferase</keyword>
<keyword evidence="6" id="KW-0028">Amino-acid biosynthesis</keyword>
<evidence type="ECO:0000313" key="9">
    <source>
        <dbReference type="Proteomes" id="UP000628463"/>
    </source>
</evidence>
<feature type="domain" description="Aminotransferase class I/classII large" evidence="7">
    <location>
        <begin position="36"/>
        <end position="352"/>
    </location>
</feature>
<keyword evidence="9" id="KW-1185">Reference proteome</keyword>
<gene>
    <name evidence="6 8" type="primary">hisC</name>
    <name evidence="8" type="ORF">H8S01_11960</name>
</gene>
<proteinExistence type="inferred from homology"/>
<dbReference type="Gene3D" id="3.90.1150.10">
    <property type="entry name" value="Aspartate Aminotransferase, domain 1"/>
    <property type="match status" value="1"/>
</dbReference>
<dbReference type="EC" id="2.6.1.9" evidence="6"/>
<dbReference type="HAMAP" id="MF_01023">
    <property type="entry name" value="HisC_aminotrans_2"/>
    <property type="match status" value="1"/>
</dbReference>
<dbReference type="NCBIfam" id="TIGR01141">
    <property type="entry name" value="hisC"/>
    <property type="match status" value="1"/>
</dbReference>
<dbReference type="InterPro" id="IPR015424">
    <property type="entry name" value="PyrdxlP-dep_Trfase"/>
</dbReference>
<dbReference type="RefSeq" id="WP_186837318.1">
    <property type="nucleotide sequence ID" value="NZ_JACOPD010000009.1"/>
</dbReference>
<dbReference type="InterPro" id="IPR005861">
    <property type="entry name" value="HisP_aminotrans"/>
</dbReference>
<evidence type="ECO:0000256" key="1">
    <source>
        <dbReference type="ARBA" id="ARBA00001933"/>
    </source>
</evidence>
<dbReference type="SUPFAM" id="SSF53383">
    <property type="entry name" value="PLP-dependent transferases"/>
    <property type="match status" value="1"/>
</dbReference>
<dbReference type="InterPro" id="IPR050106">
    <property type="entry name" value="HistidinolP_aminotransfase"/>
</dbReference>
<comment type="subunit">
    <text evidence="2 6">Homodimer.</text>
</comment>
<sequence length="371" mass="40881">MSLEDLVKDGIKNIPAYIPGDTAESVEKKYGIVPEDILKLASNENQFGPSPKAIEAMAKEVGRVHIYPDPFCIEIRKKIGVMNGFDDSGDNVVIAVGASGILSLLGEVFIKKGDEVIFCEPTFGAYAGAVIRNDGTPVVLPLTEDLKFDLKAMYNAITDKTKMICICNPNNPTGTVVDSEELKEFIHKVPKDIIIVVDEAYIELSSNPDVKSMVSEISDDTNVVVARTFSKLYGLAGVRLGYAMCNKEMHAILQKCTSVFTGSRVALAGAMAALDDEEYIKKTKAAMLEGRKYLTDEFTKMGFYVYPSETNFLYVNTGYNAAEFAEECKKYGLIIRGNFDYSRITVGRMDQNEKMVGIIKKIIESGELKKI</sequence>
<evidence type="ECO:0000313" key="8">
    <source>
        <dbReference type="EMBL" id="MBC5681668.1"/>
    </source>
</evidence>
<evidence type="ECO:0000256" key="3">
    <source>
        <dbReference type="ARBA" id="ARBA00022576"/>
    </source>
</evidence>
<evidence type="ECO:0000256" key="5">
    <source>
        <dbReference type="ARBA" id="ARBA00022898"/>
    </source>
</evidence>
<accession>A0ABR7G2K1</accession>
<feature type="modified residue" description="N6-(pyridoxal phosphate)lysine" evidence="6">
    <location>
        <position position="231"/>
    </location>
</feature>
<evidence type="ECO:0000256" key="2">
    <source>
        <dbReference type="ARBA" id="ARBA00011738"/>
    </source>
</evidence>
<dbReference type="InterPro" id="IPR004839">
    <property type="entry name" value="Aminotransferase_I/II_large"/>
</dbReference>
<comment type="catalytic activity">
    <reaction evidence="6">
        <text>L-histidinol phosphate + 2-oxoglutarate = 3-(imidazol-4-yl)-2-oxopropyl phosphate + L-glutamate</text>
        <dbReference type="Rhea" id="RHEA:23744"/>
        <dbReference type="ChEBI" id="CHEBI:16810"/>
        <dbReference type="ChEBI" id="CHEBI:29985"/>
        <dbReference type="ChEBI" id="CHEBI:57766"/>
        <dbReference type="ChEBI" id="CHEBI:57980"/>
        <dbReference type="EC" id="2.6.1.9"/>
    </reaction>
</comment>
<dbReference type="Pfam" id="PF00155">
    <property type="entry name" value="Aminotran_1_2"/>
    <property type="match status" value="1"/>
</dbReference>
<protein>
    <recommendedName>
        <fullName evidence="6">Histidinol-phosphate aminotransferase</fullName>
        <ecNumber evidence="6">2.6.1.9</ecNumber>
    </recommendedName>
    <alternativeName>
        <fullName evidence="6">Imidazole acetol-phosphate transaminase</fullName>
    </alternativeName>
</protein>
<dbReference type="InterPro" id="IPR015421">
    <property type="entry name" value="PyrdxlP-dep_Trfase_major"/>
</dbReference>
<dbReference type="PANTHER" id="PTHR43643:SF3">
    <property type="entry name" value="HISTIDINOL-PHOSPHATE AMINOTRANSFERASE"/>
    <property type="match status" value="1"/>
</dbReference>
<comment type="similarity">
    <text evidence="6">Belongs to the class-II pyridoxal-phosphate-dependent aminotransferase family. Histidinol-phosphate aminotransferase subfamily.</text>
</comment>
<evidence type="ECO:0000256" key="6">
    <source>
        <dbReference type="HAMAP-Rule" id="MF_01023"/>
    </source>
</evidence>
<evidence type="ECO:0000259" key="7">
    <source>
        <dbReference type="Pfam" id="PF00155"/>
    </source>
</evidence>
<evidence type="ECO:0000256" key="4">
    <source>
        <dbReference type="ARBA" id="ARBA00022679"/>
    </source>
</evidence>